<dbReference type="Proteomes" id="UP000295711">
    <property type="component" value="Unassembled WGS sequence"/>
</dbReference>
<feature type="binding site" evidence="1">
    <location>
        <position position="891"/>
    </location>
    <ligand>
        <name>Zn(2+)</name>
        <dbReference type="ChEBI" id="CHEBI:29105"/>
    </ligand>
</feature>
<keyword evidence="4" id="KW-1185">Reference proteome</keyword>
<feature type="binding site" evidence="1">
    <location>
        <position position="841"/>
    </location>
    <ligand>
        <name>Zn(2+)</name>
        <dbReference type="ChEBI" id="CHEBI:29105"/>
    </ligand>
</feature>
<dbReference type="SUPFAM" id="SSF158745">
    <property type="entry name" value="LanC-like"/>
    <property type="match status" value="1"/>
</dbReference>
<keyword evidence="1" id="KW-0479">Metal-binding</keyword>
<dbReference type="InterPro" id="IPR017146">
    <property type="entry name" value="Lanti_2_LanM"/>
</dbReference>
<evidence type="ECO:0000256" key="1">
    <source>
        <dbReference type="PIRSR" id="PIRSR607822-1"/>
    </source>
</evidence>
<feature type="domain" description="Lantibiotic biosynthesis protein dehydration" evidence="2">
    <location>
        <begin position="115"/>
        <end position="480"/>
    </location>
</feature>
<protein>
    <submittedName>
        <fullName evidence="3">Type 2 lantibiotic biosynthesis protein LanM</fullName>
    </submittedName>
</protein>
<dbReference type="PRINTS" id="PR01950">
    <property type="entry name" value="LANCSUPER"/>
</dbReference>
<evidence type="ECO:0000259" key="2">
    <source>
        <dbReference type="Pfam" id="PF13575"/>
    </source>
</evidence>
<dbReference type="InterPro" id="IPR025410">
    <property type="entry name" value="Lant_dehyd"/>
</dbReference>
<accession>A0A4R2LBV1</accession>
<dbReference type="Pfam" id="PF13575">
    <property type="entry name" value="DUF4135"/>
    <property type="match status" value="1"/>
</dbReference>
<dbReference type="NCBIfam" id="TIGR03897">
    <property type="entry name" value="lanti_2_LanM"/>
    <property type="match status" value="1"/>
</dbReference>
<dbReference type="PANTHER" id="PTHR12736">
    <property type="entry name" value="LANC-LIKE PROTEIN"/>
    <property type="match status" value="1"/>
</dbReference>
<dbReference type="PANTHER" id="PTHR12736:SF7">
    <property type="entry name" value="LANC-LIKE PROTEIN 3"/>
    <property type="match status" value="1"/>
</dbReference>
<dbReference type="AlphaFoldDB" id="A0A4R2LBV1"/>
<feature type="binding site" evidence="1">
    <location>
        <position position="890"/>
    </location>
    <ligand>
        <name>Zn(2+)</name>
        <dbReference type="ChEBI" id="CHEBI:29105"/>
    </ligand>
</feature>
<proteinExistence type="predicted"/>
<evidence type="ECO:0000313" key="4">
    <source>
        <dbReference type="Proteomes" id="UP000295711"/>
    </source>
</evidence>
<dbReference type="Pfam" id="PF05147">
    <property type="entry name" value="LANC_like"/>
    <property type="match status" value="1"/>
</dbReference>
<dbReference type="SMART" id="SM01260">
    <property type="entry name" value="LANC_like"/>
    <property type="match status" value="1"/>
</dbReference>
<dbReference type="GO" id="GO:0046872">
    <property type="term" value="F:metal ion binding"/>
    <property type="evidence" value="ECO:0007669"/>
    <property type="project" value="UniProtKB-KW"/>
</dbReference>
<comment type="caution">
    <text evidence="3">The sequence shown here is derived from an EMBL/GenBank/DDBJ whole genome shotgun (WGS) entry which is preliminary data.</text>
</comment>
<dbReference type="PIRSF" id="PIRSF037228">
    <property type="entry name" value="Lant_mod_RumM"/>
    <property type="match status" value="1"/>
</dbReference>
<dbReference type="EMBL" id="SLXA01000002">
    <property type="protein sequence ID" value="TCO85717.1"/>
    <property type="molecule type" value="Genomic_DNA"/>
</dbReference>
<dbReference type="InterPro" id="IPR007822">
    <property type="entry name" value="LANC-like"/>
</dbReference>
<dbReference type="CDD" id="cd04792">
    <property type="entry name" value="LanM-like"/>
    <property type="match status" value="1"/>
</dbReference>
<dbReference type="Gene3D" id="1.50.10.20">
    <property type="match status" value="1"/>
</dbReference>
<keyword evidence="1" id="KW-0862">Zinc</keyword>
<dbReference type="GO" id="GO:0031179">
    <property type="term" value="P:peptide modification"/>
    <property type="evidence" value="ECO:0007669"/>
    <property type="project" value="InterPro"/>
</dbReference>
<dbReference type="GO" id="GO:0005886">
    <property type="term" value="C:plasma membrane"/>
    <property type="evidence" value="ECO:0007669"/>
    <property type="project" value="TreeGrafter"/>
</dbReference>
<evidence type="ECO:0000313" key="3">
    <source>
        <dbReference type="EMBL" id="TCO85717.1"/>
    </source>
</evidence>
<gene>
    <name evidence="3" type="ORF">EV212_10231</name>
</gene>
<organism evidence="3 4">
    <name type="scientific">Frisingicoccus caecimuris</name>
    <dbReference type="NCBI Taxonomy" id="1796636"/>
    <lineage>
        <taxon>Bacteria</taxon>
        <taxon>Bacillati</taxon>
        <taxon>Bacillota</taxon>
        <taxon>Clostridia</taxon>
        <taxon>Lachnospirales</taxon>
        <taxon>Lachnospiraceae</taxon>
        <taxon>Frisingicoccus</taxon>
    </lineage>
</organism>
<reference evidence="3 4" key="1">
    <citation type="submission" date="2019-03" db="EMBL/GenBank/DDBJ databases">
        <title>Genomic Encyclopedia of Type Strains, Phase IV (KMG-IV): sequencing the most valuable type-strain genomes for metagenomic binning, comparative biology and taxonomic classification.</title>
        <authorList>
            <person name="Goeker M."/>
        </authorList>
    </citation>
    <scope>NUCLEOTIDE SEQUENCE [LARGE SCALE GENOMIC DNA]</scope>
    <source>
        <strain evidence="3 4">DSM 28559</strain>
    </source>
</reference>
<name>A0A4R2LBV1_9FIRM</name>
<sequence length="952" mass="110966">MFETFCSLCFKGQILQMENIVFETFYENILKKAVERLEENIDAKASCFSGTIYSDYSLHLAEQLQFICLRSLIAQMHYYKQMGKLKGNNPEEEYEFFCREIVGSRQFSEKLFEMFPVLKKCIERKIQQTTAFYKELINAFQKDREDIRRKLCPGADKITRIWGNFSDVHNNGKQVLRVQLDDIYEILYKPHSMENEKGYSELLRYISERIGISQLEYPFLSFSDHSWCSIVAYKDCHTQSELENYYIRLGVQIFLAYYLGTKDLHCENVIASGEYPVVIDLETLVNIRRNQERKTVREEIFYQLSQSVLYSGLLPFYHWNKDGKGVDHSGISGSGGQRYPFKIPVIVKARTSDMRIEYQYPVSKKAQNLAVLEGEFYEPYLYKKQILYGFTCAYRQVLAQKSIFWDLLKPLAQNKSRYLIADTQRYSMLLSSSYHPSLLMKDGEREKFLDLLWQGRTAEDGAVVKSEKLSLLNGDIPYFYDSLNETRLFTVQGSEILGDARRGKPYFTQSAMEILSERMEMLNETDMKKQCDFIEVSLDLMPGDEKRYRNHVYLAKEKDYKKEIKREDIFENIRVLKNRLIDNAVWNKDRTEVSWYTLELSSFGKTTWDIRPMNMYLYDGLAGILLILYALELFDSDRQISYMRKVLEWTLFRYTDECVSNPDKLQSKNTGVFNGESSIVYTYLALYQLSGDGAYLDYAKRHIQILDKLIDEDKNYDILSGNAGAAQVLLKMYDMFNDGRYLDMAVRAVEAIEKSAIGQQKGIGWPVKENMPPMAGMAHGNSGMLIPVAALWKITGEDKYEKLAEQIWQYEEYLYDVRINNWTDVRSREERMDDIGPVAWCHGAGGVLLSRLKCLENLQNDKWRERLEKDVSRALKKLEQYWKRDSWSLCHGICGNLTILERATGAALWPKSEISLLPQEKINPGLMNGYGGILYFLLKRENHTLPDILGLD</sequence>